<dbReference type="EMBL" id="BDIP01005152">
    <property type="protein sequence ID" value="GIQ89540.1"/>
    <property type="molecule type" value="Genomic_DNA"/>
</dbReference>
<feature type="non-terminal residue" evidence="1">
    <location>
        <position position="109"/>
    </location>
</feature>
<sequence>MTSVSEPPRPRLECPPFEEAAWALIPEVVTQFCRSFLGSFTEISSWIDSVEIRLRGDDARLAGLVDQVSSLEQLMMSRVDTATKRAASAKEVAAEALGELGRIDSKVDE</sequence>
<comment type="caution">
    <text evidence="1">The sequence shown here is derived from an EMBL/GenBank/DDBJ whole genome shotgun (WGS) entry which is preliminary data.</text>
</comment>
<accession>A0A9K3D6X4</accession>
<name>A0A9K3D6X4_9EUKA</name>
<proteinExistence type="predicted"/>
<organism evidence="1 2">
    <name type="scientific">Kipferlia bialata</name>
    <dbReference type="NCBI Taxonomy" id="797122"/>
    <lineage>
        <taxon>Eukaryota</taxon>
        <taxon>Metamonada</taxon>
        <taxon>Carpediemonas-like organisms</taxon>
        <taxon>Kipferlia</taxon>
    </lineage>
</organism>
<evidence type="ECO:0000313" key="1">
    <source>
        <dbReference type="EMBL" id="GIQ89540.1"/>
    </source>
</evidence>
<gene>
    <name evidence="1" type="ORF">KIPB_012034</name>
</gene>
<keyword evidence="2" id="KW-1185">Reference proteome</keyword>
<evidence type="ECO:0000313" key="2">
    <source>
        <dbReference type="Proteomes" id="UP000265618"/>
    </source>
</evidence>
<protein>
    <submittedName>
        <fullName evidence="1">Uncharacterized protein</fullName>
    </submittedName>
</protein>
<dbReference type="AlphaFoldDB" id="A0A9K3D6X4"/>
<reference evidence="1 2" key="1">
    <citation type="journal article" date="2018" name="PLoS ONE">
        <title>The draft genome of Kipferlia bialata reveals reductive genome evolution in fornicate parasites.</title>
        <authorList>
            <person name="Tanifuji G."/>
            <person name="Takabayashi S."/>
            <person name="Kume K."/>
            <person name="Takagi M."/>
            <person name="Nakayama T."/>
            <person name="Kamikawa R."/>
            <person name="Inagaki Y."/>
            <person name="Hashimoto T."/>
        </authorList>
    </citation>
    <scope>NUCLEOTIDE SEQUENCE [LARGE SCALE GENOMIC DNA]</scope>
    <source>
        <strain evidence="1">NY0173</strain>
    </source>
</reference>
<dbReference type="Proteomes" id="UP000265618">
    <property type="component" value="Unassembled WGS sequence"/>
</dbReference>